<keyword evidence="3" id="KW-1185">Reference proteome</keyword>
<keyword evidence="1" id="KW-0472">Membrane</keyword>
<dbReference type="AlphaFoldDB" id="A6DQQ5"/>
<feature type="transmembrane region" description="Helical" evidence="1">
    <location>
        <begin position="47"/>
        <end position="67"/>
    </location>
</feature>
<proteinExistence type="predicted"/>
<dbReference type="STRING" id="313628.LNTAR_19197"/>
<comment type="caution">
    <text evidence="2">The sequence shown here is derived from an EMBL/GenBank/DDBJ whole genome shotgun (WGS) entry which is preliminary data.</text>
</comment>
<dbReference type="EMBL" id="ABCK01000021">
    <property type="protein sequence ID" value="EDM25955.1"/>
    <property type="molecule type" value="Genomic_DNA"/>
</dbReference>
<sequence length="78" mass="9158">MSETKIFLRFAGSVCFFPLFHNKFYLRIGVPCSLFQSSKKYINKIDAINAKYINTFMFTIALFFVFLEIRKNAMIAIK</sequence>
<reference evidence="2 3" key="1">
    <citation type="journal article" date="2010" name="J. Bacteriol.">
        <title>Genome sequence of Lentisphaera araneosa HTCC2155T, the type species of the order Lentisphaerales in the phylum Lentisphaerae.</title>
        <authorList>
            <person name="Thrash J.C."/>
            <person name="Cho J.C."/>
            <person name="Vergin K.L."/>
            <person name="Morris R.M."/>
            <person name="Giovannoni S.J."/>
        </authorList>
    </citation>
    <scope>NUCLEOTIDE SEQUENCE [LARGE SCALE GENOMIC DNA]</scope>
    <source>
        <strain evidence="2 3">HTCC2155</strain>
    </source>
</reference>
<keyword evidence="1" id="KW-1133">Transmembrane helix</keyword>
<accession>A6DQQ5</accession>
<evidence type="ECO:0000256" key="1">
    <source>
        <dbReference type="SAM" id="Phobius"/>
    </source>
</evidence>
<gene>
    <name evidence="2" type="ORF">LNTAR_19197</name>
</gene>
<dbReference type="Proteomes" id="UP000004947">
    <property type="component" value="Unassembled WGS sequence"/>
</dbReference>
<keyword evidence="1" id="KW-0812">Transmembrane</keyword>
<protein>
    <submittedName>
        <fullName evidence="2">Uncharacterized protein</fullName>
    </submittedName>
</protein>
<name>A6DQQ5_9BACT</name>
<organism evidence="2 3">
    <name type="scientific">Lentisphaera araneosa HTCC2155</name>
    <dbReference type="NCBI Taxonomy" id="313628"/>
    <lineage>
        <taxon>Bacteria</taxon>
        <taxon>Pseudomonadati</taxon>
        <taxon>Lentisphaerota</taxon>
        <taxon>Lentisphaeria</taxon>
        <taxon>Lentisphaerales</taxon>
        <taxon>Lentisphaeraceae</taxon>
        <taxon>Lentisphaera</taxon>
    </lineage>
</organism>
<evidence type="ECO:0000313" key="3">
    <source>
        <dbReference type="Proteomes" id="UP000004947"/>
    </source>
</evidence>
<evidence type="ECO:0000313" key="2">
    <source>
        <dbReference type="EMBL" id="EDM25955.1"/>
    </source>
</evidence>